<evidence type="ECO:0000256" key="1">
    <source>
        <dbReference type="SAM" id="Coils"/>
    </source>
</evidence>
<keyword evidence="1" id="KW-0175">Coiled coil</keyword>
<dbReference type="RefSeq" id="WP_116756209.1">
    <property type="nucleotide sequence ID" value="NZ_JBHUEX010000001.1"/>
</dbReference>
<evidence type="ECO:0008006" key="5">
    <source>
        <dbReference type="Google" id="ProtNLM"/>
    </source>
</evidence>
<evidence type="ECO:0000313" key="3">
    <source>
        <dbReference type="EMBL" id="PVZ93695.1"/>
    </source>
</evidence>
<protein>
    <recommendedName>
        <fullName evidence="5">Septum formation initiator</fullName>
    </recommendedName>
</protein>
<keyword evidence="2" id="KW-0472">Membrane</keyword>
<feature type="coiled-coil region" evidence="1">
    <location>
        <begin position="66"/>
        <end position="93"/>
    </location>
</feature>
<keyword evidence="4" id="KW-1185">Reference proteome</keyword>
<proteinExistence type="predicted"/>
<sequence length="172" mass="18769">MPTSTGTTTTSTSGRSPRRIRVPVALPDESQSHAWLRSIRLSGFSILVLAIIVLFLVVLAPGLRTLIEQRRQIADLEASVAAQRDNVTQLQEERARWDDPAYIRAQARDRLFYVMPGEYPYLIIDDVPSTTDGTAAPAATTLSETKVDWTASLLSSYLAAGLTDAPAPETAQ</sequence>
<feature type="transmembrane region" description="Helical" evidence="2">
    <location>
        <begin position="41"/>
        <end position="63"/>
    </location>
</feature>
<dbReference type="AlphaFoldDB" id="A0A2V1HMJ7"/>
<dbReference type="Pfam" id="PF04977">
    <property type="entry name" value="DivIC"/>
    <property type="match status" value="1"/>
</dbReference>
<accession>A0A2V1HMJ7</accession>
<gene>
    <name evidence="3" type="ORF">DDQ50_07780</name>
</gene>
<dbReference type="Proteomes" id="UP000244893">
    <property type="component" value="Unassembled WGS sequence"/>
</dbReference>
<keyword evidence="2" id="KW-0812">Transmembrane</keyword>
<organism evidence="3 4">
    <name type="scientific">Amnibacterium flavum</name>
    <dbReference type="NCBI Taxonomy" id="2173173"/>
    <lineage>
        <taxon>Bacteria</taxon>
        <taxon>Bacillati</taxon>
        <taxon>Actinomycetota</taxon>
        <taxon>Actinomycetes</taxon>
        <taxon>Micrococcales</taxon>
        <taxon>Microbacteriaceae</taxon>
        <taxon>Amnibacterium</taxon>
    </lineage>
</organism>
<dbReference type="EMBL" id="QEOP01000002">
    <property type="protein sequence ID" value="PVZ93695.1"/>
    <property type="molecule type" value="Genomic_DNA"/>
</dbReference>
<evidence type="ECO:0000256" key="2">
    <source>
        <dbReference type="SAM" id="Phobius"/>
    </source>
</evidence>
<dbReference type="InterPro" id="IPR007060">
    <property type="entry name" value="FtsL/DivIC"/>
</dbReference>
<reference evidence="3 4" key="1">
    <citation type="submission" date="2018-05" db="EMBL/GenBank/DDBJ databases">
        <title>Amnibacterium sp. M8JJ-5, whole genome shotgun sequence.</title>
        <authorList>
            <person name="Tuo L."/>
        </authorList>
    </citation>
    <scope>NUCLEOTIDE SEQUENCE [LARGE SCALE GENOMIC DNA]</scope>
    <source>
        <strain evidence="3 4">M8JJ-5</strain>
    </source>
</reference>
<keyword evidence="2" id="KW-1133">Transmembrane helix</keyword>
<comment type="caution">
    <text evidence="3">The sequence shown here is derived from an EMBL/GenBank/DDBJ whole genome shotgun (WGS) entry which is preliminary data.</text>
</comment>
<evidence type="ECO:0000313" key="4">
    <source>
        <dbReference type="Proteomes" id="UP000244893"/>
    </source>
</evidence>
<name>A0A2V1HMJ7_9MICO</name>
<dbReference type="OrthoDB" id="5187715at2"/>